<evidence type="ECO:0000256" key="8">
    <source>
        <dbReference type="ARBA" id="ARBA00023315"/>
    </source>
</evidence>
<feature type="compositionally biased region" description="Low complexity" evidence="11">
    <location>
        <begin position="141"/>
        <end position="152"/>
    </location>
</feature>
<keyword evidence="7" id="KW-0496">Mitochondrion</keyword>
<dbReference type="SUPFAM" id="SSF52777">
    <property type="entry name" value="CoA-dependent acyltransferases"/>
    <property type="match status" value="1"/>
</dbReference>
<sequence>MTSKTAVAGLVRISRPLHPRIPRTSLPRSQRASLHASPSLQIVKPFILSDVGEGIDQVLLCQWFVQPGARVAQFDPICEVQSDKASVEITSRFDGVIKKLHFDVDDVVKTGQALIDIDVNEEAAEKLEAEVNESPVQSGEQTPFQSSPTTSSAKEAIEDTSPTKRPMSKNFASNGSLATPAVRHLSKELDINISEITGTGKDGRVLKEDLQNFASSRKSSSSTTAQSVRPIPTQSGEDKVVPLTGIAAHMFKTMTKSLTVPHFLYTDSIDFTQLNELRQRLNSHQNTLDPQKAIKISPLPFIIKAVSMALESFPTLNSHLDASDVNKPKLTHKAAHNIGVAIDTPSGLIVPVIRNVQSHSISSIATEIKRLSELARTNKLAPSDLSGATFTISNIGSIGGGAVAPVIVCPQVAILGVGRARAIPAFGSEGELVRREEAVFSWSADHRVCDGAMVARAGELVKSYLEHIERMVAGLR</sequence>
<dbReference type="SUPFAM" id="SSF51230">
    <property type="entry name" value="Single hybrid motif"/>
    <property type="match status" value="1"/>
</dbReference>
<evidence type="ECO:0000256" key="3">
    <source>
        <dbReference type="ARBA" id="ARBA00007317"/>
    </source>
</evidence>
<dbReference type="GO" id="GO:0005829">
    <property type="term" value="C:cytosol"/>
    <property type="evidence" value="ECO:0007669"/>
    <property type="project" value="UniProtKB-ARBA"/>
</dbReference>
<feature type="compositionally biased region" description="Low complexity" evidence="11">
    <location>
        <begin position="214"/>
        <end position="227"/>
    </location>
</feature>
<dbReference type="GO" id="GO:0016407">
    <property type="term" value="F:acetyltransferase activity"/>
    <property type="evidence" value="ECO:0007669"/>
    <property type="project" value="TreeGrafter"/>
</dbReference>
<evidence type="ECO:0000256" key="5">
    <source>
        <dbReference type="ARBA" id="ARBA00022823"/>
    </source>
</evidence>
<evidence type="ECO:0000313" key="14">
    <source>
        <dbReference type="EMBL" id="KAF2667637.1"/>
    </source>
</evidence>
<gene>
    <name evidence="14" type="ORF">BT63DRAFT_456937</name>
</gene>
<evidence type="ECO:0000259" key="13">
    <source>
        <dbReference type="PROSITE" id="PS51826"/>
    </source>
</evidence>
<dbReference type="FunFam" id="4.10.320.10:FF:000002">
    <property type="entry name" value="Dihydrolipoamide acetyltransferase component of pyruvate dehydrogenase complex"/>
    <property type="match status" value="1"/>
</dbReference>
<comment type="similarity">
    <text evidence="3 10">Belongs to the 2-oxoacid dehydrogenase family.</text>
</comment>
<dbReference type="SUPFAM" id="SSF47005">
    <property type="entry name" value="Peripheral subunit-binding domain of 2-oxo acid dehydrogenase complex"/>
    <property type="match status" value="1"/>
</dbReference>
<dbReference type="InterPro" id="IPR023213">
    <property type="entry name" value="CAT-like_dom_sf"/>
</dbReference>
<dbReference type="PROSITE" id="PS50968">
    <property type="entry name" value="BIOTINYL_LIPOYL"/>
    <property type="match status" value="1"/>
</dbReference>
<evidence type="ECO:0000256" key="1">
    <source>
        <dbReference type="ARBA" id="ARBA00001938"/>
    </source>
</evidence>
<keyword evidence="4 10" id="KW-0808">Transferase</keyword>
<keyword evidence="5 10" id="KW-0450">Lipoyl</keyword>
<dbReference type="Proteomes" id="UP000799302">
    <property type="component" value="Unassembled WGS sequence"/>
</dbReference>
<feature type="domain" description="Lipoyl-binding" evidence="12">
    <location>
        <begin position="43"/>
        <end position="118"/>
    </location>
</feature>
<feature type="region of interest" description="Disordered" evidence="11">
    <location>
        <begin position="213"/>
        <end position="237"/>
    </location>
</feature>
<dbReference type="InterPro" id="IPR001078">
    <property type="entry name" value="2-oxoacid_DH_actylTfrase"/>
</dbReference>
<dbReference type="Pfam" id="PF02817">
    <property type="entry name" value="E3_binding"/>
    <property type="match status" value="1"/>
</dbReference>
<dbReference type="Gene3D" id="2.40.50.100">
    <property type="match status" value="1"/>
</dbReference>
<dbReference type="PANTHER" id="PTHR43178:SF5">
    <property type="entry name" value="LIPOAMIDE ACYLTRANSFERASE COMPONENT OF BRANCHED-CHAIN ALPHA-KETO ACID DEHYDROGENASE COMPLEX, MITOCHONDRIAL"/>
    <property type="match status" value="1"/>
</dbReference>
<dbReference type="InterPro" id="IPR050743">
    <property type="entry name" value="2-oxoacid_DH_E2_comp"/>
</dbReference>
<dbReference type="Pfam" id="PF00198">
    <property type="entry name" value="2-oxoacid_dh"/>
    <property type="match status" value="1"/>
</dbReference>
<dbReference type="EC" id="2.3.1.-" evidence="10"/>
<dbReference type="GO" id="GO:0045333">
    <property type="term" value="P:cellular respiration"/>
    <property type="evidence" value="ECO:0007669"/>
    <property type="project" value="UniProtKB-ARBA"/>
</dbReference>
<evidence type="ECO:0000256" key="11">
    <source>
        <dbReference type="SAM" id="MobiDB-lite"/>
    </source>
</evidence>
<dbReference type="EMBL" id="MU004237">
    <property type="protein sequence ID" value="KAF2667637.1"/>
    <property type="molecule type" value="Genomic_DNA"/>
</dbReference>
<dbReference type="Pfam" id="PF00364">
    <property type="entry name" value="Biotin_lipoyl"/>
    <property type="match status" value="1"/>
</dbReference>
<dbReference type="Gene3D" id="3.30.559.10">
    <property type="entry name" value="Chloramphenicol acetyltransferase-like domain"/>
    <property type="match status" value="1"/>
</dbReference>
<accession>A0A6A6U880</accession>
<organism evidence="14 15">
    <name type="scientific">Microthyrium microscopicum</name>
    <dbReference type="NCBI Taxonomy" id="703497"/>
    <lineage>
        <taxon>Eukaryota</taxon>
        <taxon>Fungi</taxon>
        <taxon>Dikarya</taxon>
        <taxon>Ascomycota</taxon>
        <taxon>Pezizomycotina</taxon>
        <taxon>Dothideomycetes</taxon>
        <taxon>Dothideomycetes incertae sedis</taxon>
        <taxon>Microthyriales</taxon>
        <taxon>Microthyriaceae</taxon>
        <taxon>Microthyrium</taxon>
    </lineage>
</organism>
<dbReference type="PANTHER" id="PTHR43178">
    <property type="entry name" value="DIHYDROLIPOAMIDE ACETYLTRANSFERASE COMPONENT OF PYRUVATE DEHYDROGENASE COMPLEX"/>
    <property type="match status" value="1"/>
</dbReference>
<keyword evidence="6" id="KW-0809">Transit peptide</keyword>
<feature type="domain" description="Peripheral subunit-binding (PSBD)" evidence="13">
    <location>
        <begin position="177"/>
        <end position="214"/>
    </location>
</feature>
<evidence type="ECO:0000256" key="9">
    <source>
        <dbReference type="ARBA" id="ARBA00051775"/>
    </source>
</evidence>
<dbReference type="InterPro" id="IPR000089">
    <property type="entry name" value="Biotin_lipoyl"/>
</dbReference>
<dbReference type="GO" id="GO:0005759">
    <property type="term" value="C:mitochondrial matrix"/>
    <property type="evidence" value="ECO:0007669"/>
    <property type="project" value="UniProtKB-SubCell"/>
</dbReference>
<evidence type="ECO:0000259" key="12">
    <source>
        <dbReference type="PROSITE" id="PS50968"/>
    </source>
</evidence>
<dbReference type="InterPro" id="IPR004167">
    <property type="entry name" value="PSBD"/>
</dbReference>
<proteinExistence type="inferred from homology"/>
<comment type="catalytic activity">
    <reaction evidence="9">
        <text>N(6)-[(R)-dihydrolipoyl]-L-lysyl-[protein] + 2-methylpropanoyl-CoA = N(6)-[(R)-S(8)-2-methylpropanoyldihydrolipoyl]-L-lysyl-[protein] + CoA</text>
        <dbReference type="Rhea" id="RHEA:18865"/>
        <dbReference type="Rhea" id="RHEA-COMP:10475"/>
        <dbReference type="Rhea" id="RHEA-COMP:10497"/>
        <dbReference type="ChEBI" id="CHEBI:57287"/>
        <dbReference type="ChEBI" id="CHEBI:57338"/>
        <dbReference type="ChEBI" id="CHEBI:83100"/>
        <dbReference type="ChEBI" id="CHEBI:83142"/>
        <dbReference type="EC" id="2.3.1.168"/>
    </reaction>
    <physiologicalReaction direction="left-to-right" evidence="9">
        <dbReference type="Rhea" id="RHEA:18866"/>
    </physiologicalReaction>
</comment>
<dbReference type="InterPro" id="IPR003016">
    <property type="entry name" value="2-oxoA_DH_lipoyl-BS"/>
</dbReference>
<dbReference type="AlphaFoldDB" id="A0A6A6U880"/>
<dbReference type="CDD" id="cd06849">
    <property type="entry name" value="lipoyl_domain"/>
    <property type="match status" value="1"/>
</dbReference>
<evidence type="ECO:0000256" key="4">
    <source>
        <dbReference type="ARBA" id="ARBA00022679"/>
    </source>
</evidence>
<keyword evidence="8 10" id="KW-0012">Acyltransferase</keyword>
<dbReference type="PROSITE" id="PS51826">
    <property type="entry name" value="PSBD"/>
    <property type="match status" value="1"/>
</dbReference>
<keyword evidence="15" id="KW-1185">Reference proteome</keyword>
<evidence type="ECO:0000313" key="15">
    <source>
        <dbReference type="Proteomes" id="UP000799302"/>
    </source>
</evidence>
<dbReference type="PROSITE" id="PS00189">
    <property type="entry name" value="LIPOYL"/>
    <property type="match status" value="1"/>
</dbReference>
<dbReference type="GO" id="GO:0043754">
    <property type="term" value="F:dihydrolipoamide branched chain acyltransferase activity"/>
    <property type="evidence" value="ECO:0007669"/>
    <property type="project" value="UniProtKB-EC"/>
</dbReference>
<dbReference type="FunFam" id="2.40.50.100:FF:000013">
    <property type="entry name" value="Dihydrolipoamide acetyltransferase component of pyruvate dehydrogenase complex"/>
    <property type="match status" value="1"/>
</dbReference>
<evidence type="ECO:0000256" key="6">
    <source>
        <dbReference type="ARBA" id="ARBA00022946"/>
    </source>
</evidence>
<comment type="subcellular location">
    <subcellularLocation>
        <location evidence="2">Mitochondrion matrix</location>
    </subcellularLocation>
</comment>
<dbReference type="InterPro" id="IPR011053">
    <property type="entry name" value="Single_hybrid_motif"/>
</dbReference>
<comment type="cofactor">
    <cofactor evidence="1 10">
        <name>(R)-lipoate</name>
        <dbReference type="ChEBI" id="CHEBI:83088"/>
    </cofactor>
</comment>
<evidence type="ECO:0000256" key="10">
    <source>
        <dbReference type="RuleBase" id="RU003423"/>
    </source>
</evidence>
<dbReference type="OrthoDB" id="15567at2759"/>
<dbReference type="InterPro" id="IPR036625">
    <property type="entry name" value="E3-bd_dom_sf"/>
</dbReference>
<dbReference type="GO" id="GO:0031405">
    <property type="term" value="F:lipoic acid binding"/>
    <property type="evidence" value="ECO:0007669"/>
    <property type="project" value="TreeGrafter"/>
</dbReference>
<dbReference type="Gene3D" id="4.10.320.10">
    <property type="entry name" value="E3-binding domain"/>
    <property type="match status" value="1"/>
</dbReference>
<dbReference type="FunFam" id="3.30.559.10:FF:000007">
    <property type="entry name" value="Dihydrolipoamide acetyltransferase component of pyruvate dehydrogenase complex"/>
    <property type="match status" value="1"/>
</dbReference>
<evidence type="ECO:0000256" key="2">
    <source>
        <dbReference type="ARBA" id="ARBA00004305"/>
    </source>
</evidence>
<feature type="region of interest" description="Disordered" evidence="11">
    <location>
        <begin position="127"/>
        <end position="176"/>
    </location>
</feature>
<name>A0A6A6U880_9PEZI</name>
<protein>
    <recommendedName>
        <fullName evidence="10">Dihydrolipoamide acetyltransferase component of pyruvate dehydrogenase complex</fullName>
        <ecNumber evidence="10">2.3.1.-</ecNumber>
    </recommendedName>
</protein>
<reference evidence="14" key="1">
    <citation type="journal article" date="2020" name="Stud. Mycol.">
        <title>101 Dothideomycetes genomes: a test case for predicting lifestyles and emergence of pathogens.</title>
        <authorList>
            <person name="Haridas S."/>
            <person name="Albert R."/>
            <person name="Binder M."/>
            <person name="Bloem J."/>
            <person name="Labutti K."/>
            <person name="Salamov A."/>
            <person name="Andreopoulos B."/>
            <person name="Baker S."/>
            <person name="Barry K."/>
            <person name="Bills G."/>
            <person name="Bluhm B."/>
            <person name="Cannon C."/>
            <person name="Castanera R."/>
            <person name="Culley D."/>
            <person name="Daum C."/>
            <person name="Ezra D."/>
            <person name="Gonzalez J."/>
            <person name="Henrissat B."/>
            <person name="Kuo A."/>
            <person name="Liang C."/>
            <person name="Lipzen A."/>
            <person name="Lutzoni F."/>
            <person name="Magnuson J."/>
            <person name="Mondo S."/>
            <person name="Nolan M."/>
            <person name="Ohm R."/>
            <person name="Pangilinan J."/>
            <person name="Park H.-J."/>
            <person name="Ramirez L."/>
            <person name="Alfaro M."/>
            <person name="Sun H."/>
            <person name="Tritt A."/>
            <person name="Yoshinaga Y."/>
            <person name="Zwiers L.-H."/>
            <person name="Turgeon B."/>
            <person name="Goodwin S."/>
            <person name="Spatafora J."/>
            <person name="Crous P."/>
            <person name="Grigoriev I."/>
        </authorList>
    </citation>
    <scope>NUCLEOTIDE SEQUENCE</scope>
    <source>
        <strain evidence="14">CBS 115976</strain>
    </source>
</reference>
<evidence type="ECO:0000256" key="7">
    <source>
        <dbReference type="ARBA" id="ARBA00023128"/>
    </source>
</evidence>